<dbReference type="PANTHER" id="PTHR46347">
    <property type="entry name" value="RING/FYVE/PHD ZINC FINGER SUPERFAMILY PROTEIN"/>
    <property type="match status" value="1"/>
</dbReference>
<dbReference type="InterPro" id="IPR013083">
    <property type="entry name" value="Znf_RING/FYVE/PHD"/>
</dbReference>
<dbReference type="Pfam" id="PF12906">
    <property type="entry name" value="RINGv"/>
    <property type="match status" value="1"/>
</dbReference>
<feature type="transmembrane region" description="Helical" evidence="4">
    <location>
        <begin position="310"/>
        <end position="333"/>
    </location>
</feature>
<gene>
    <name evidence="6" type="ORF">F2Q69_00023886</name>
</gene>
<organism evidence="6 7">
    <name type="scientific">Brassica cretica</name>
    <name type="common">Mustard</name>
    <dbReference type="NCBI Taxonomy" id="69181"/>
    <lineage>
        <taxon>Eukaryota</taxon>
        <taxon>Viridiplantae</taxon>
        <taxon>Streptophyta</taxon>
        <taxon>Embryophyta</taxon>
        <taxon>Tracheophyta</taxon>
        <taxon>Spermatophyta</taxon>
        <taxon>Magnoliopsida</taxon>
        <taxon>eudicotyledons</taxon>
        <taxon>Gunneridae</taxon>
        <taxon>Pentapetalae</taxon>
        <taxon>rosids</taxon>
        <taxon>malvids</taxon>
        <taxon>Brassicales</taxon>
        <taxon>Brassicaceae</taxon>
        <taxon>Brassiceae</taxon>
        <taxon>Brassica</taxon>
    </lineage>
</organism>
<dbReference type="PROSITE" id="PS51292">
    <property type="entry name" value="ZF_RING_CH"/>
    <property type="match status" value="1"/>
</dbReference>
<evidence type="ECO:0000256" key="1">
    <source>
        <dbReference type="ARBA" id="ARBA00022723"/>
    </source>
</evidence>
<dbReference type="PANTHER" id="PTHR46347:SF2">
    <property type="entry name" value="OS02G0132300 PROTEIN"/>
    <property type="match status" value="1"/>
</dbReference>
<keyword evidence="4" id="KW-1133">Transmembrane helix</keyword>
<accession>A0A8S9QBG3</accession>
<dbReference type="Gene3D" id="3.30.40.10">
    <property type="entry name" value="Zinc/RING finger domain, C3HC4 (zinc finger)"/>
    <property type="match status" value="1"/>
</dbReference>
<dbReference type="Gene3D" id="1.20.1250.20">
    <property type="entry name" value="MFS general substrate transporter like domains"/>
    <property type="match status" value="1"/>
</dbReference>
<evidence type="ECO:0000313" key="7">
    <source>
        <dbReference type="Proteomes" id="UP000712600"/>
    </source>
</evidence>
<evidence type="ECO:0000256" key="3">
    <source>
        <dbReference type="ARBA" id="ARBA00022833"/>
    </source>
</evidence>
<dbReference type="InterPro" id="IPR036259">
    <property type="entry name" value="MFS_trans_sf"/>
</dbReference>
<evidence type="ECO:0000256" key="4">
    <source>
        <dbReference type="SAM" id="Phobius"/>
    </source>
</evidence>
<sequence length="381" mass="43169">MAYYGISSNLVIYMTTKLHQGTVKSSSNVTNWVGTIFLTPILGAYVADAHLGRYLTFVISSAICFLRKGGQTSSLLLLRSCYLSNNNKAESSSSSILLFFDQIGILRESNGRNLPLPLVFAVRTDDTEETKMQLVPSDDDRNGEQNLFDESTSTNEIVAAERGDRVVEEGEIAESGDDDDDDETTHLVAVDQPQCRICLDVGGEDLIGPCNCKGTQKYVHRSCLDNWRSTKEGFAFSHCTECRAVFKLRANVPPDRWWLRLRFQLLVARDHAFIFITVQMVVAFLGLLVYKFYGEELREMFGYEEHPYGFYTLAVLAIVLVGLLYGFFIAIICGQRINERHYHVLAKQELTKEYIVEDRECKNVPDLDQSHVMELRMLGLY</sequence>
<comment type="caution">
    <text evidence="6">The sequence shown here is derived from an EMBL/GenBank/DDBJ whole genome shotgun (WGS) entry which is preliminary data.</text>
</comment>
<dbReference type="AlphaFoldDB" id="A0A8S9QBG3"/>
<name>A0A8S9QBG3_BRACR</name>
<evidence type="ECO:0000313" key="6">
    <source>
        <dbReference type="EMBL" id="KAF3538680.1"/>
    </source>
</evidence>
<evidence type="ECO:0000259" key="5">
    <source>
        <dbReference type="PROSITE" id="PS51292"/>
    </source>
</evidence>
<proteinExistence type="predicted"/>
<dbReference type="EMBL" id="QGKX02001290">
    <property type="protein sequence ID" value="KAF3538680.1"/>
    <property type="molecule type" value="Genomic_DNA"/>
</dbReference>
<dbReference type="CDD" id="cd16495">
    <property type="entry name" value="RING_CH-C4HC3_MARCH"/>
    <property type="match status" value="1"/>
</dbReference>
<dbReference type="SMART" id="SM00744">
    <property type="entry name" value="RINGv"/>
    <property type="match status" value="1"/>
</dbReference>
<feature type="transmembrane region" description="Helical" evidence="4">
    <location>
        <begin position="272"/>
        <end position="290"/>
    </location>
</feature>
<keyword evidence="4" id="KW-0812">Transmembrane</keyword>
<keyword evidence="2" id="KW-0863">Zinc-finger</keyword>
<keyword evidence="3" id="KW-0862">Zinc</keyword>
<dbReference type="Proteomes" id="UP000712600">
    <property type="component" value="Unassembled WGS sequence"/>
</dbReference>
<dbReference type="SUPFAM" id="SSF57850">
    <property type="entry name" value="RING/U-box"/>
    <property type="match status" value="1"/>
</dbReference>
<dbReference type="GO" id="GO:0008270">
    <property type="term" value="F:zinc ion binding"/>
    <property type="evidence" value="ECO:0007669"/>
    <property type="project" value="UniProtKB-KW"/>
</dbReference>
<keyword evidence="4" id="KW-0472">Membrane</keyword>
<evidence type="ECO:0000256" key="2">
    <source>
        <dbReference type="ARBA" id="ARBA00022771"/>
    </source>
</evidence>
<protein>
    <recommendedName>
        <fullName evidence="5">RING-CH-type domain-containing protein</fullName>
    </recommendedName>
</protein>
<feature type="domain" description="RING-CH-type" evidence="5">
    <location>
        <begin position="187"/>
        <end position="249"/>
    </location>
</feature>
<keyword evidence="1" id="KW-0479">Metal-binding</keyword>
<reference evidence="6" key="1">
    <citation type="submission" date="2019-12" db="EMBL/GenBank/DDBJ databases">
        <title>Genome sequencing and annotation of Brassica cretica.</title>
        <authorList>
            <person name="Studholme D.J."/>
            <person name="Sarris P."/>
        </authorList>
    </citation>
    <scope>NUCLEOTIDE SEQUENCE</scope>
    <source>
        <strain evidence="6">PFS-109/04</strain>
        <tissue evidence="6">Leaf</tissue>
    </source>
</reference>
<dbReference type="InterPro" id="IPR011016">
    <property type="entry name" value="Znf_RING-CH"/>
</dbReference>